<dbReference type="InterPro" id="IPR026992">
    <property type="entry name" value="DIOX_N"/>
</dbReference>
<keyword evidence="6" id="KW-1185">Reference proteome</keyword>
<keyword evidence="2" id="KW-0408">Iron</keyword>
<evidence type="ECO:0000256" key="1">
    <source>
        <dbReference type="ARBA" id="ARBA00022723"/>
    </source>
</evidence>
<name>A0AAD7L8S6_QUISA</name>
<dbReference type="AlphaFoldDB" id="A0AAD7L8S6"/>
<dbReference type="InterPro" id="IPR044861">
    <property type="entry name" value="IPNS-like_FE2OG_OXY"/>
</dbReference>
<evidence type="ECO:0000259" key="4">
    <source>
        <dbReference type="Pfam" id="PF14226"/>
    </source>
</evidence>
<protein>
    <submittedName>
        <fullName evidence="5">2-oxoglutarate (2OG) and Fe(II)-dependent oxygenase superfamily protein</fullName>
    </submittedName>
</protein>
<dbReference type="Proteomes" id="UP001163823">
    <property type="component" value="Chromosome 10"/>
</dbReference>
<feature type="domain" description="Isopenicillin N synthase-like Fe(2+) 2OG dioxygenase" evidence="3">
    <location>
        <begin position="153"/>
        <end position="191"/>
    </location>
</feature>
<dbReference type="InterPro" id="IPR027443">
    <property type="entry name" value="IPNS-like_sf"/>
</dbReference>
<reference evidence="5" key="1">
    <citation type="journal article" date="2023" name="Science">
        <title>Elucidation of the pathway for biosynthesis of saponin adjuvants from the soapbark tree.</title>
        <authorList>
            <person name="Reed J."/>
            <person name="Orme A."/>
            <person name="El-Demerdash A."/>
            <person name="Owen C."/>
            <person name="Martin L.B.B."/>
            <person name="Misra R.C."/>
            <person name="Kikuchi S."/>
            <person name="Rejzek M."/>
            <person name="Martin A.C."/>
            <person name="Harkess A."/>
            <person name="Leebens-Mack J."/>
            <person name="Louveau T."/>
            <person name="Stephenson M.J."/>
            <person name="Osbourn A."/>
        </authorList>
    </citation>
    <scope>NUCLEOTIDE SEQUENCE</scope>
    <source>
        <strain evidence="5">S10</strain>
    </source>
</reference>
<evidence type="ECO:0000313" key="5">
    <source>
        <dbReference type="EMBL" id="KAJ7952825.1"/>
    </source>
</evidence>
<proteinExistence type="predicted"/>
<organism evidence="5 6">
    <name type="scientific">Quillaja saponaria</name>
    <name type="common">Soap bark tree</name>
    <dbReference type="NCBI Taxonomy" id="32244"/>
    <lineage>
        <taxon>Eukaryota</taxon>
        <taxon>Viridiplantae</taxon>
        <taxon>Streptophyta</taxon>
        <taxon>Embryophyta</taxon>
        <taxon>Tracheophyta</taxon>
        <taxon>Spermatophyta</taxon>
        <taxon>Magnoliopsida</taxon>
        <taxon>eudicotyledons</taxon>
        <taxon>Gunneridae</taxon>
        <taxon>Pentapetalae</taxon>
        <taxon>rosids</taxon>
        <taxon>fabids</taxon>
        <taxon>Fabales</taxon>
        <taxon>Quillajaceae</taxon>
        <taxon>Quillaja</taxon>
    </lineage>
</organism>
<dbReference type="GO" id="GO:0046872">
    <property type="term" value="F:metal ion binding"/>
    <property type="evidence" value="ECO:0007669"/>
    <property type="project" value="UniProtKB-KW"/>
</dbReference>
<evidence type="ECO:0000256" key="2">
    <source>
        <dbReference type="ARBA" id="ARBA00023004"/>
    </source>
</evidence>
<dbReference type="Pfam" id="PF14226">
    <property type="entry name" value="DIOX_N"/>
    <property type="match status" value="1"/>
</dbReference>
<evidence type="ECO:0000313" key="6">
    <source>
        <dbReference type="Proteomes" id="UP001163823"/>
    </source>
</evidence>
<dbReference type="EMBL" id="JARAOO010000010">
    <property type="protein sequence ID" value="KAJ7952825.1"/>
    <property type="molecule type" value="Genomic_DNA"/>
</dbReference>
<dbReference type="Gene3D" id="2.60.120.330">
    <property type="entry name" value="B-lactam Antibiotic, Isopenicillin N Synthase, Chain"/>
    <property type="match status" value="2"/>
</dbReference>
<dbReference type="Pfam" id="PF03171">
    <property type="entry name" value="2OG-FeII_Oxy"/>
    <property type="match status" value="1"/>
</dbReference>
<dbReference type="InterPro" id="IPR050231">
    <property type="entry name" value="Iron_ascorbate_oxido_reductase"/>
</dbReference>
<dbReference type="PANTHER" id="PTHR47990">
    <property type="entry name" value="2-OXOGLUTARATE (2OG) AND FE(II)-DEPENDENT OXYGENASE SUPERFAMILY PROTEIN-RELATED"/>
    <property type="match status" value="1"/>
</dbReference>
<dbReference type="SUPFAM" id="SSF51197">
    <property type="entry name" value="Clavaminate synthase-like"/>
    <property type="match status" value="1"/>
</dbReference>
<dbReference type="KEGG" id="qsa:O6P43_024610"/>
<sequence>MATDFSSIPIINISPLIAKSDDPKMAEDPGVLEVPFKQSHLHRLLELCIAVEQKGHGIPEDLHREVRSITRRIFELACEEKMKIKLTAATGYRGYQRIGQNITEGLPDMQEAIDFCREVTKGMPLNPPNLKPLMEEYISLCTDLARNVMRADLTLIMDDDINVLQVRNLSGEWISAPPVSGSFVCNIGDMLKCRFTPMV</sequence>
<keyword evidence="1" id="KW-0479">Metal-binding</keyword>
<feature type="domain" description="Non-haem dioxygenase N-terminal" evidence="4">
    <location>
        <begin position="54"/>
        <end position="130"/>
    </location>
</feature>
<comment type="caution">
    <text evidence="5">The sequence shown here is derived from an EMBL/GenBank/DDBJ whole genome shotgun (WGS) entry which is preliminary data.</text>
</comment>
<accession>A0AAD7L8S6</accession>
<gene>
    <name evidence="5" type="ORF">O6P43_024610</name>
</gene>
<evidence type="ECO:0000259" key="3">
    <source>
        <dbReference type="Pfam" id="PF03171"/>
    </source>
</evidence>